<protein>
    <submittedName>
        <fullName evidence="1">Uncharacterized protein</fullName>
    </submittedName>
</protein>
<accession>A0A381U5Q0</accession>
<dbReference type="EMBL" id="UINC01005792">
    <property type="protein sequence ID" value="SVA23575.1"/>
    <property type="molecule type" value="Genomic_DNA"/>
</dbReference>
<dbReference type="AlphaFoldDB" id="A0A381U5Q0"/>
<sequence length="157" mass="18363">MLMQKNKTKYDQIIKNIDKLTFDSLLDIMIPESADGKIPSAKEVEFKKYLIETNPSFLKEIGSKLKTLNKLSKDIYKFNFVDLPKQNKEKIFQKLLKFEGIFMKQFSHQLMDCYYTNDRVLEGLGLEVKPPFPDGNIVESGDFRLLEPVIQRGNFMR</sequence>
<gene>
    <name evidence="1" type="ORF">METZ01_LOCUS76429</name>
</gene>
<proteinExistence type="predicted"/>
<name>A0A381U5Q0_9ZZZZ</name>
<organism evidence="1">
    <name type="scientific">marine metagenome</name>
    <dbReference type="NCBI Taxonomy" id="408172"/>
    <lineage>
        <taxon>unclassified sequences</taxon>
        <taxon>metagenomes</taxon>
        <taxon>ecological metagenomes</taxon>
    </lineage>
</organism>
<reference evidence="1" key="1">
    <citation type="submission" date="2018-05" db="EMBL/GenBank/DDBJ databases">
        <authorList>
            <person name="Lanie J.A."/>
            <person name="Ng W.-L."/>
            <person name="Kazmierczak K.M."/>
            <person name="Andrzejewski T.M."/>
            <person name="Davidsen T.M."/>
            <person name="Wayne K.J."/>
            <person name="Tettelin H."/>
            <person name="Glass J.I."/>
            <person name="Rusch D."/>
            <person name="Podicherti R."/>
            <person name="Tsui H.-C.T."/>
            <person name="Winkler M.E."/>
        </authorList>
    </citation>
    <scope>NUCLEOTIDE SEQUENCE</scope>
</reference>
<evidence type="ECO:0000313" key="1">
    <source>
        <dbReference type="EMBL" id="SVA23575.1"/>
    </source>
</evidence>